<evidence type="ECO:0000256" key="2">
    <source>
        <dbReference type="SAM" id="MobiDB-lite"/>
    </source>
</evidence>
<dbReference type="PANTHER" id="PTHR43625">
    <property type="entry name" value="AFLATOXIN B1 ALDEHYDE REDUCTASE"/>
    <property type="match status" value="1"/>
</dbReference>
<evidence type="ECO:0000313" key="4">
    <source>
        <dbReference type="EMBL" id="AUZ88034.1"/>
    </source>
</evidence>
<dbReference type="GO" id="GO:0016491">
    <property type="term" value="F:oxidoreductase activity"/>
    <property type="evidence" value="ECO:0007669"/>
    <property type="project" value="UniProtKB-KW"/>
</dbReference>
<evidence type="ECO:0000256" key="1">
    <source>
        <dbReference type="ARBA" id="ARBA00023002"/>
    </source>
</evidence>
<dbReference type="InterPro" id="IPR050791">
    <property type="entry name" value="Aldo-Keto_reductase"/>
</dbReference>
<dbReference type="InterPro" id="IPR023210">
    <property type="entry name" value="NADP_OxRdtase_dom"/>
</dbReference>
<dbReference type="GO" id="GO:0005737">
    <property type="term" value="C:cytoplasm"/>
    <property type="evidence" value="ECO:0007669"/>
    <property type="project" value="TreeGrafter"/>
</dbReference>
<evidence type="ECO:0000259" key="3">
    <source>
        <dbReference type="Pfam" id="PF00248"/>
    </source>
</evidence>
<dbReference type="Gene3D" id="3.20.20.100">
    <property type="entry name" value="NADP-dependent oxidoreductase domain"/>
    <property type="match status" value="1"/>
</dbReference>
<dbReference type="PANTHER" id="PTHR43625:SF40">
    <property type="entry name" value="ALDO-KETO REDUCTASE YAKC [NADP(+)]"/>
    <property type="match status" value="1"/>
</dbReference>
<proteinExistence type="predicted"/>
<evidence type="ECO:0000313" key="5">
    <source>
        <dbReference type="Proteomes" id="UP000239187"/>
    </source>
</evidence>
<feature type="non-terminal residue" evidence="4">
    <location>
        <position position="1"/>
    </location>
</feature>
<dbReference type="RefSeq" id="WP_208739216.1">
    <property type="nucleotide sequence ID" value="NZ_CP024915.1"/>
</dbReference>
<dbReference type="AlphaFoldDB" id="A0A2L0UFK1"/>
<protein>
    <submittedName>
        <fullName evidence="4">Aldo/keto reductase</fullName>
    </submittedName>
</protein>
<feature type="region of interest" description="Disordered" evidence="2">
    <location>
        <begin position="86"/>
        <end position="107"/>
    </location>
</feature>
<gene>
    <name evidence="4" type="ORF">CVO76_10650</name>
</gene>
<name>A0A2L0UFK1_9MICC</name>
<dbReference type="InterPro" id="IPR036812">
    <property type="entry name" value="NAD(P)_OxRdtase_dom_sf"/>
</dbReference>
<accession>A0A2L0UFK1</accession>
<dbReference type="SUPFAM" id="SSF51430">
    <property type="entry name" value="NAD(P)-linked oxidoreductase"/>
    <property type="match status" value="1"/>
</dbReference>
<reference evidence="4 5" key="1">
    <citation type="submission" date="2017-11" db="EMBL/GenBank/DDBJ databases">
        <title>Draft genome of Arthrobacter agilis strain UMCV2, a plant growth-promoting rhizobacterium and biocontrol capacity of phytopathogenic fungi.</title>
        <authorList>
            <person name="Martinez-Camara R."/>
            <person name="Santoyo G."/>
            <person name="Moreno-Hagelsieb G."/>
            <person name="Valencia-Cantero E."/>
        </authorList>
    </citation>
    <scope>NUCLEOTIDE SEQUENCE [LARGE SCALE GENOMIC DNA]</scope>
    <source>
        <strain evidence="4 5">UMCV2</strain>
    </source>
</reference>
<feature type="domain" description="NADP-dependent oxidoreductase" evidence="3">
    <location>
        <begin position="12"/>
        <end position="86"/>
    </location>
</feature>
<keyword evidence="1" id="KW-0560">Oxidoreductase</keyword>
<organism evidence="4 5">
    <name type="scientific">Arthrobacter agilis</name>
    <dbReference type="NCBI Taxonomy" id="37921"/>
    <lineage>
        <taxon>Bacteria</taxon>
        <taxon>Bacillati</taxon>
        <taxon>Actinomycetota</taxon>
        <taxon>Actinomycetes</taxon>
        <taxon>Micrococcales</taxon>
        <taxon>Micrococcaceae</taxon>
        <taxon>Arthrobacter</taxon>
    </lineage>
</organism>
<sequence>YGGGDARRNLPRFSDDAIKANLRIVDTLRSIGDTKGITPAQLALAWVMHTGTTPIPGTTKPCRIAENAAAADVELTREDLDLIEAASPHGAVTGARNTEAGMARDRG</sequence>
<dbReference type="EMBL" id="CP024915">
    <property type="protein sequence ID" value="AUZ88034.1"/>
    <property type="molecule type" value="Genomic_DNA"/>
</dbReference>
<dbReference type="Proteomes" id="UP000239187">
    <property type="component" value="Chromosome"/>
</dbReference>
<dbReference type="Pfam" id="PF00248">
    <property type="entry name" value="Aldo_ket_red"/>
    <property type="match status" value="1"/>
</dbReference>